<sequence length="722" mass="78706">MDTRECNTSEDRVLETPLLSDREESKKKKRRVSFADELTSVHVFQRDDSGSDQTPPAPDNPKSEEEEDENDDAEQRNFVLDFPSPASEFGSASTASNYADDGERWFGQVSASFIRGPQLSASAASDDNNNYEATLDSTEFKLNLQNHNQSDSEENFKTPTRSHLSLEWRTPSTRDLTGINSTGNLVRGVDKPTPAASISGGKSSGGDMSLLDENTRIYDYGMLSHTLEAKLGEYRSLFDGIFVTDLAKIPKSSNFEGVSSELNTYDELKSQQMGLKDMGGNRLEIPYPQDPPSEVVSDVNHKGHDGFAASIIDWSITGTEQSLPDDVAVQAHQSRNLSESTAPMNIPSAMDQDSAKAALLVVGGLTVEFGGVSDQPFEFGDGSESSDQPLSPPREKNLIHIMTQSDRRDADNVEHKMAEGSLSTASCTPDIGFKTNQSSTPEGSTSLLCDKQRPIFHPSIEFSLSESPRLHVEGRMDGDSLNDTRCTPESGFKTNQSSKSPIKGSIASLSAKRQKMFHSTSSAGQQPSSLLNNGSMNSLTISSMDCSSQQVKIVRALEVDNNLVKTTEDDSSTDNKIHANVTLAGPGEVLVSGFQENKKVEATAGMSMDAEGSSPLRTPRIIRNSRENEDIVHNGVLKDRIFTGISFSGHGRQMDLVTTKVYVTPSQILSPLNSQWGSTESRFFSRTDPARLTERVSEKNSSCGPAFSCVRKRTATPTKLEK</sequence>
<feature type="non-terminal residue" evidence="2">
    <location>
        <position position="1"/>
    </location>
</feature>
<feature type="compositionally biased region" description="Polar residues" evidence="1">
    <location>
        <begin position="481"/>
        <end position="500"/>
    </location>
</feature>
<keyword evidence="3" id="KW-1185">Reference proteome</keyword>
<feature type="region of interest" description="Disordered" evidence="1">
    <location>
        <begin position="472"/>
        <end position="531"/>
    </location>
</feature>
<proteinExistence type="predicted"/>
<feature type="compositionally biased region" description="Polar residues" evidence="1">
    <location>
        <begin position="517"/>
        <end position="527"/>
    </location>
</feature>
<dbReference type="AlphaFoldDB" id="A0AA41VMI2"/>
<protein>
    <submittedName>
        <fullName evidence="2">Uncharacterized protein</fullName>
    </submittedName>
</protein>
<comment type="caution">
    <text evidence="2">The sequence shown here is derived from an EMBL/GenBank/DDBJ whole genome shotgun (WGS) entry which is preliminary data.</text>
</comment>
<dbReference type="EMBL" id="JAJJMA010252525">
    <property type="protein sequence ID" value="MCL7043968.1"/>
    <property type="molecule type" value="Genomic_DNA"/>
</dbReference>
<reference evidence="2" key="1">
    <citation type="submission" date="2022-03" db="EMBL/GenBank/DDBJ databases">
        <title>A functionally conserved STORR gene fusion in Papaver species that diverged 16.8 million years ago.</title>
        <authorList>
            <person name="Catania T."/>
        </authorList>
    </citation>
    <scope>NUCLEOTIDE SEQUENCE</scope>
    <source>
        <strain evidence="2">S-191538</strain>
    </source>
</reference>
<feature type="region of interest" description="Disordered" evidence="1">
    <location>
        <begin position="1"/>
        <end position="74"/>
    </location>
</feature>
<evidence type="ECO:0000313" key="3">
    <source>
        <dbReference type="Proteomes" id="UP001177140"/>
    </source>
</evidence>
<evidence type="ECO:0000256" key="1">
    <source>
        <dbReference type="SAM" id="MobiDB-lite"/>
    </source>
</evidence>
<dbReference type="PANTHER" id="PTHR35707">
    <property type="entry name" value="OS06G0608100 PROTEIN"/>
    <property type="match status" value="1"/>
</dbReference>
<feature type="compositionally biased region" description="Basic and acidic residues" evidence="1">
    <location>
        <begin position="1"/>
        <end position="26"/>
    </location>
</feature>
<name>A0AA41VMI2_PAPNU</name>
<organism evidence="2 3">
    <name type="scientific">Papaver nudicaule</name>
    <name type="common">Iceland poppy</name>
    <dbReference type="NCBI Taxonomy" id="74823"/>
    <lineage>
        <taxon>Eukaryota</taxon>
        <taxon>Viridiplantae</taxon>
        <taxon>Streptophyta</taxon>
        <taxon>Embryophyta</taxon>
        <taxon>Tracheophyta</taxon>
        <taxon>Spermatophyta</taxon>
        <taxon>Magnoliopsida</taxon>
        <taxon>Ranunculales</taxon>
        <taxon>Papaveraceae</taxon>
        <taxon>Papaveroideae</taxon>
        <taxon>Papaver</taxon>
    </lineage>
</organism>
<evidence type="ECO:0000313" key="2">
    <source>
        <dbReference type="EMBL" id="MCL7043968.1"/>
    </source>
</evidence>
<dbReference type="PANTHER" id="PTHR35707:SF1">
    <property type="entry name" value="SPC7 KINETOCHORE PROTEIN DOMAIN-CONTAINING PROTEIN"/>
    <property type="match status" value="1"/>
</dbReference>
<feature type="region of interest" description="Disordered" evidence="1">
    <location>
        <begin position="177"/>
        <end position="205"/>
    </location>
</feature>
<dbReference type="Proteomes" id="UP001177140">
    <property type="component" value="Unassembled WGS sequence"/>
</dbReference>
<gene>
    <name evidence="2" type="ORF">MKW94_019944</name>
</gene>
<accession>A0AA41VMI2</accession>